<dbReference type="RefSeq" id="WP_078810102.1">
    <property type="nucleotide sequence ID" value="NZ_FUWM01000012.1"/>
</dbReference>
<evidence type="ECO:0000259" key="2">
    <source>
        <dbReference type="PROSITE" id="PS50879"/>
    </source>
</evidence>
<dbReference type="STRING" id="142842.SAMN02745118_01639"/>
<dbReference type="InterPro" id="IPR012337">
    <property type="entry name" value="RNaseH-like_sf"/>
</dbReference>
<dbReference type="Proteomes" id="UP000190625">
    <property type="component" value="Unassembled WGS sequence"/>
</dbReference>
<gene>
    <name evidence="3" type="ORF">SAMN02745118_01639</name>
</gene>
<keyword evidence="1" id="KW-0175">Coiled coil</keyword>
<protein>
    <submittedName>
        <fullName evidence="3">Ribonuclease HI</fullName>
    </submittedName>
</protein>
<dbReference type="Pfam" id="PF13456">
    <property type="entry name" value="RVT_3"/>
    <property type="match status" value="1"/>
</dbReference>
<sequence length="201" mass="22646">MTELNIYTDGASRGNPGPAGIGAVIFDKTGNRKEELAKYIGETTNNVAEYKAILEGLKLAKSLTPKVVNLFADSQLVIKQLTGEYRVKSKRLKPYYNEVKALLAEIPEYNLKHIPREENKEADKLANLGIDQLDKQNEELKFDLNELSNQLKEEVTEFEVSPDLIPIINEIKSQIINRDLNMDDSLTQGIIYGLLLAKRIN</sequence>
<dbReference type="AlphaFoldDB" id="A0A1T4MYE4"/>
<name>A0A1T4MYE4_9FIRM</name>
<feature type="domain" description="RNase H type-1" evidence="2">
    <location>
        <begin position="1"/>
        <end position="131"/>
    </location>
</feature>
<dbReference type="GO" id="GO:0003676">
    <property type="term" value="F:nucleic acid binding"/>
    <property type="evidence" value="ECO:0007669"/>
    <property type="project" value="InterPro"/>
</dbReference>
<dbReference type="Gene3D" id="3.30.420.10">
    <property type="entry name" value="Ribonuclease H-like superfamily/Ribonuclease H"/>
    <property type="match status" value="1"/>
</dbReference>
<dbReference type="PANTHER" id="PTHR48475:SF1">
    <property type="entry name" value="RNASE H TYPE-1 DOMAIN-CONTAINING PROTEIN"/>
    <property type="match status" value="1"/>
</dbReference>
<dbReference type="CDD" id="cd09279">
    <property type="entry name" value="RNase_HI_like"/>
    <property type="match status" value="1"/>
</dbReference>
<keyword evidence="4" id="KW-1185">Reference proteome</keyword>
<evidence type="ECO:0000313" key="4">
    <source>
        <dbReference type="Proteomes" id="UP000190625"/>
    </source>
</evidence>
<dbReference type="PANTHER" id="PTHR48475">
    <property type="entry name" value="RIBONUCLEASE H"/>
    <property type="match status" value="1"/>
</dbReference>
<dbReference type="GO" id="GO:0004523">
    <property type="term" value="F:RNA-DNA hybrid ribonuclease activity"/>
    <property type="evidence" value="ECO:0007669"/>
    <property type="project" value="InterPro"/>
</dbReference>
<organism evidence="3 4">
    <name type="scientific">Selenihalanaerobacter shriftii</name>
    <dbReference type="NCBI Taxonomy" id="142842"/>
    <lineage>
        <taxon>Bacteria</taxon>
        <taxon>Bacillati</taxon>
        <taxon>Bacillota</taxon>
        <taxon>Clostridia</taxon>
        <taxon>Halanaerobiales</taxon>
        <taxon>Halobacteroidaceae</taxon>
        <taxon>Selenihalanaerobacter</taxon>
    </lineage>
</organism>
<dbReference type="InterPro" id="IPR002156">
    <property type="entry name" value="RNaseH_domain"/>
</dbReference>
<dbReference type="OrthoDB" id="7845843at2"/>
<dbReference type="SUPFAM" id="SSF53098">
    <property type="entry name" value="Ribonuclease H-like"/>
    <property type="match status" value="1"/>
</dbReference>
<dbReference type="PROSITE" id="PS50879">
    <property type="entry name" value="RNASE_H_1"/>
    <property type="match status" value="1"/>
</dbReference>
<accession>A0A1T4MYE4</accession>
<reference evidence="4" key="1">
    <citation type="submission" date="2017-02" db="EMBL/GenBank/DDBJ databases">
        <authorList>
            <person name="Varghese N."/>
            <person name="Submissions S."/>
        </authorList>
    </citation>
    <scope>NUCLEOTIDE SEQUENCE [LARGE SCALE GENOMIC DNA]</scope>
    <source>
        <strain evidence="4">ATCC BAA-73</strain>
    </source>
</reference>
<evidence type="ECO:0000313" key="3">
    <source>
        <dbReference type="EMBL" id="SJZ71864.1"/>
    </source>
</evidence>
<evidence type="ECO:0000256" key="1">
    <source>
        <dbReference type="SAM" id="Coils"/>
    </source>
</evidence>
<dbReference type="EMBL" id="FUWM01000012">
    <property type="protein sequence ID" value="SJZ71864.1"/>
    <property type="molecule type" value="Genomic_DNA"/>
</dbReference>
<dbReference type="InterPro" id="IPR036397">
    <property type="entry name" value="RNaseH_sf"/>
</dbReference>
<proteinExistence type="predicted"/>
<feature type="coiled-coil region" evidence="1">
    <location>
        <begin position="130"/>
        <end position="157"/>
    </location>
</feature>